<reference evidence="10 11" key="1">
    <citation type="submission" date="2024-11" db="EMBL/GenBank/DDBJ databases">
        <title>A near-complete genome assembly of Cinchona calisaya.</title>
        <authorList>
            <person name="Lian D.C."/>
            <person name="Zhao X.W."/>
            <person name="Wei L."/>
        </authorList>
    </citation>
    <scope>NUCLEOTIDE SEQUENCE [LARGE SCALE GENOMIC DNA]</scope>
    <source>
        <tissue evidence="10">Nenye</tissue>
    </source>
</reference>
<dbReference type="Pfam" id="PF13962">
    <property type="entry name" value="PGG"/>
    <property type="match status" value="1"/>
</dbReference>
<name>A0ABD2Y263_9GENT</name>
<evidence type="ECO:0000256" key="8">
    <source>
        <dbReference type="SAM" id="Phobius"/>
    </source>
</evidence>
<dbReference type="SMART" id="SM00248">
    <property type="entry name" value="ANK"/>
    <property type="match status" value="5"/>
</dbReference>
<feature type="domain" description="PGG" evidence="9">
    <location>
        <begin position="245"/>
        <end position="360"/>
    </location>
</feature>
<dbReference type="EMBL" id="JBJUIK010000016">
    <property type="protein sequence ID" value="KAL3500825.1"/>
    <property type="molecule type" value="Genomic_DNA"/>
</dbReference>
<comment type="subcellular location">
    <subcellularLocation>
        <location evidence="1">Membrane</location>
        <topology evidence="1">Multi-pass membrane protein</topology>
    </subcellularLocation>
</comment>
<dbReference type="PROSITE" id="PS50297">
    <property type="entry name" value="ANK_REP_REGION"/>
    <property type="match status" value="2"/>
</dbReference>
<evidence type="ECO:0000256" key="6">
    <source>
        <dbReference type="ARBA" id="ARBA00023136"/>
    </source>
</evidence>
<dbReference type="PANTHER" id="PTHR24186">
    <property type="entry name" value="PROTEIN PHOSPHATASE 1 REGULATORY SUBUNIT"/>
    <property type="match status" value="1"/>
</dbReference>
<dbReference type="AlphaFoldDB" id="A0ABD2Y263"/>
<dbReference type="Proteomes" id="UP001630127">
    <property type="component" value="Unassembled WGS sequence"/>
</dbReference>
<keyword evidence="5 7" id="KW-0040">ANK repeat</keyword>
<feature type="repeat" description="ANK" evidence="7">
    <location>
        <begin position="172"/>
        <end position="205"/>
    </location>
</feature>
<dbReference type="InterPro" id="IPR026961">
    <property type="entry name" value="PGG_dom"/>
</dbReference>
<dbReference type="GO" id="GO:0016020">
    <property type="term" value="C:membrane"/>
    <property type="evidence" value="ECO:0007669"/>
    <property type="project" value="UniProtKB-SubCell"/>
</dbReference>
<evidence type="ECO:0000313" key="11">
    <source>
        <dbReference type="Proteomes" id="UP001630127"/>
    </source>
</evidence>
<dbReference type="Gene3D" id="1.25.40.20">
    <property type="entry name" value="Ankyrin repeat-containing domain"/>
    <property type="match status" value="1"/>
</dbReference>
<organism evidence="10 11">
    <name type="scientific">Cinchona calisaya</name>
    <dbReference type="NCBI Taxonomy" id="153742"/>
    <lineage>
        <taxon>Eukaryota</taxon>
        <taxon>Viridiplantae</taxon>
        <taxon>Streptophyta</taxon>
        <taxon>Embryophyta</taxon>
        <taxon>Tracheophyta</taxon>
        <taxon>Spermatophyta</taxon>
        <taxon>Magnoliopsida</taxon>
        <taxon>eudicotyledons</taxon>
        <taxon>Gunneridae</taxon>
        <taxon>Pentapetalae</taxon>
        <taxon>asterids</taxon>
        <taxon>lamiids</taxon>
        <taxon>Gentianales</taxon>
        <taxon>Rubiaceae</taxon>
        <taxon>Cinchonoideae</taxon>
        <taxon>Cinchoneae</taxon>
        <taxon>Cinchona</taxon>
    </lineage>
</organism>
<evidence type="ECO:0000256" key="2">
    <source>
        <dbReference type="ARBA" id="ARBA00022692"/>
    </source>
</evidence>
<evidence type="ECO:0000256" key="5">
    <source>
        <dbReference type="ARBA" id="ARBA00023043"/>
    </source>
</evidence>
<dbReference type="PROSITE" id="PS50088">
    <property type="entry name" value="ANK_REPEAT"/>
    <property type="match status" value="3"/>
</dbReference>
<feature type="repeat" description="ANK" evidence="7">
    <location>
        <begin position="102"/>
        <end position="123"/>
    </location>
</feature>
<feature type="transmembrane region" description="Helical" evidence="8">
    <location>
        <begin position="375"/>
        <end position="394"/>
    </location>
</feature>
<dbReference type="PANTHER" id="PTHR24186:SF37">
    <property type="entry name" value="PGG DOMAIN-CONTAINING PROTEIN"/>
    <property type="match status" value="1"/>
</dbReference>
<keyword evidence="2 8" id="KW-0812">Transmembrane</keyword>
<dbReference type="SUPFAM" id="SSF48403">
    <property type="entry name" value="Ankyrin repeat"/>
    <property type="match status" value="1"/>
</dbReference>
<comment type="caution">
    <text evidence="10">The sequence shown here is derived from an EMBL/GenBank/DDBJ whole genome shotgun (WGS) entry which is preliminary data.</text>
</comment>
<sequence length="404" mass="45115">MFGKLEVLQVLIRIGDQLAFQMCLACDRNGRNALHLAAMFGKLEVLQVLIRMRNQAASQMCLAFYPDDRNPLHLATMHAQLEVLQVLIPNAVHHMCLARDRDGRNPLHLAAMHGKLEVLRQLIGANFPAALQKTDGGGTILHLCVKYNQLEALKLIIDRIKDRAFLNAKNEDGMTVLHLAIYYGNKEAVIYIVENSKIKVNSKDANEKTGFDLLLGQTDIDPQVKSSLLKHEALRGTYVFKIKLQKWLEKRRDAIMVVASLIATMAFQAGISPPGGVWQDDLLDGPNPHKAGEALMALTHPKYFRVLIVSNTIAIVSSLSTIILLMGRSHFSSRHLVPLMSFAMLVAVTTIAITFAASLVSVAPRDARRQFRDTSVIPLIVIMVWIGWILTTVYKITKKKFSRK</sequence>
<feature type="repeat" description="ANK" evidence="7">
    <location>
        <begin position="29"/>
        <end position="51"/>
    </location>
</feature>
<evidence type="ECO:0000313" key="10">
    <source>
        <dbReference type="EMBL" id="KAL3500825.1"/>
    </source>
</evidence>
<protein>
    <recommendedName>
        <fullName evidence="9">PGG domain-containing protein</fullName>
    </recommendedName>
</protein>
<evidence type="ECO:0000256" key="4">
    <source>
        <dbReference type="ARBA" id="ARBA00022989"/>
    </source>
</evidence>
<keyword evidence="3" id="KW-0677">Repeat</keyword>
<dbReference type="Pfam" id="PF12796">
    <property type="entry name" value="Ank_2"/>
    <property type="match status" value="1"/>
</dbReference>
<dbReference type="InterPro" id="IPR002110">
    <property type="entry name" value="Ankyrin_rpt"/>
</dbReference>
<evidence type="ECO:0000256" key="3">
    <source>
        <dbReference type="ARBA" id="ARBA00022737"/>
    </source>
</evidence>
<evidence type="ECO:0000259" key="9">
    <source>
        <dbReference type="Pfam" id="PF13962"/>
    </source>
</evidence>
<dbReference type="Pfam" id="PF13637">
    <property type="entry name" value="Ank_4"/>
    <property type="match status" value="1"/>
</dbReference>
<gene>
    <name evidence="10" type="ORF">ACH5RR_039918</name>
</gene>
<feature type="transmembrane region" description="Helical" evidence="8">
    <location>
        <begin position="254"/>
        <end position="271"/>
    </location>
</feature>
<keyword evidence="6 8" id="KW-0472">Membrane</keyword>
<feature type="transmembrane region" description="Helical" evidence="8">
    <location>
        <begin position="303"/>
        <end position="327"/>
    </location>
</feature>
<evidence type="ECO:0000256" key="7">
    <source>
        <dbReference type="PROSITE-ProRule" id="PRU00023"/>
    </source>
</evidence>
<evidence type="ECO:0000256" key="1">
    <source>
        <dbReference type="ARBA" id="ARBA00004141"/>
    </source>
</evidence>
<keyword evidence="4 8" id="KW-1133">Transmembrane helix</keyword>
<accession>A0ABD2Y263</accession>
<dbReference type="InterPro" id="IPR036770">
    <property type="entry name" value="Ankyrin_rpt-contain_sf"/>
</dbReference>
<keyword evidence="11" id="KW-1185">Reference proteome</keyword>
<feature type="transmembrane region" description="Helical" evidence="8">
    <location>
        <begin position="339"/>
        <end position="363"/>
    </location>
</feature>
<proteinExistence type="predicted"/>